<accession>A0ABZ1CBR2</accession>
<dbReference type="Proteomes" id="UP000738431">
    <property type="component" value="Chromosome"/>
</dbReference>
<organism evidence="3 4">
    <name type="scientific">Actomonas aquatica</name>
    <dbReference type="NCBI Taxonomy" id="2866162"/>
    <lineage>
        <taxon>Bacteria</taxon>
        <taxon>Pseudomonadati</taxon>
        <taxon>Verrucomicrobiota</taxon>
        <taxon>Opitutia</taxon>
        <taxon>Opitutales</taxon>
        <taxon>Opitutaceae</taxon>
        <taxon>Actomonas</taxon>
    </lineage>
</organism>
<feature type="coiled-coil region" evidence="1">
    <location>
        <begin position="93"/>
        <end position="157"/>
    </location>
</feature>
<keyword evidence="2" id="KW-0472">Membrane</keyword>
<evidence type="ECO:0000256" key="2">
    <source>
        <dbReference type="SAM" id="Phobius"/>
    </source>
</evidence>
<proteinExistence type="predicted"/>
<evidence type="ECO:0000313" key="3">
    <source>
        <dbReference type="EMBL" id="WRQ88014.1"/>
    </source>
</evidence>
<reference evidence="3 4" key="1">
    <citation type="submission" date="2023-12" db="EMBL/GenBank/DDBJ databases">
        <title>Description of an unclassified Opitutus bacterium of Verrucomicrobiota.</title>
        <authorList>
            <person name="Zhang D.-F."/>
        </authorList>
    </citation>
    <scope>NUCLEOTIDE SEQUENCE [LARGE SCALE GENOMIC DNA]</scope>
    <source>
        <strain evidence="3 4">WL0086</strain>
    </source>
</reference>
<feature type="transmembrane region" description="Helical" evidence="2">
    <location>
        <begin position="6"/>
        <end position="27"/>
    </location>
</feature>
<evidence type="ECO:0000256" key="1">
    <source>
        <dbReference type="SAM" id="Coils"/>
    </source>
</evidence>
<evidence type="ECO:0000313" key="4">
    <source>
        <dbReference type="Proteomes" id="UP000738431"/>
    </source>
</evidence>
<dbReference type="RefSeq" id="WP_221028951.1">
    <property type="nucleotide sequence ID" value="NZ_CP139781.1"/>
</dbReference>
<name>A0ABZ1CBR2_9BACT</name>
<keyword evidence="4" id="KW-1185">Reference proteome</keyword>
<protein>
    <recommendedName>
        <fullName evidence="5">Chromosome partition protein Smc</fullName>
    </recommendedName>
</protein>
<evidence type="ECO:0008006" key="5">
    <source>
        <dbReference type="Google" id="ProtNLM"/>
    </source>
</evidence>
<keyword evidence="2" id="KW-0812">Transmembrane</keyword>
<gene>
    <name evidence="3" type="ORF">K1X11_001245</name>
</gene>
<keyword evidence="1" id="KW-0175">Coiled coil</keyword>
<keyword evidence="2" id="KW-1133">Transmembrane helix</keyword>
<sequence>MRHLKLALGWVMVIGAVAAGVMVALLAREKRSLAIQLNHAEHQIGVLDASLTASQAEEDVLQQRIREMDTGCAATKRELTDLHIELEQRDRTLADTEHQLTESQAAYLDLQAQAAGLNEELTRTREELRRALPSAQAAHYREVIASLEDQIFALENRLSETPNPLVAGRGDHAQVVQVGPQNAFVVINFGERHGARPNQRLTISRGPERLAMVEISDSRENYSIAQVLAESLSGKLRIGDAASLTP</sequence>
<dbReference type="EMBL" id="CP139781">
    <property type="protein sequence ID" value="WRQ88014.1"/>
    <property type="molecule type" value="Genomic_DNA"/>
</dbReference>